<organism evidence="1 2">
    <name type="scientific">Pseudaeromonas paramecii</name>
    <dbReference type="NCBI Taxonomy" id="2138166"/>
    <lineage>
        <taxon>Bacteria</taxon>
        <taxon>Pseudomonadati</taxon>
        <taxon>Pseudomonadota</taxon>
        <taxon>Gammaproteobacteria</taxon>
        <taxon>Aeromonadales</taxon>
        <taxon>Aeromonadaceae</taxon>
        <taxon>Pseudaeromonas</taxon>
    </lineage>
</organism>
<dbReference type="EMBL" id="BAABFC010000001">
    <property type="protein sequence ID" value="GAA4493855.1"/>
    <property type="molecule type" value="Genomic_DNA"/>
</dbReference>
<reference evidence="2" key="1">
    <citation type="journal article" date="2019" name="Int. J. Syst. Evol. Microbiol.">
        <title>The Global Catalogue of Microorganisms (GCM) 10K type strain sequencing project: providing services to taxonomists for standard genome sequencing and annotation.</title>
        <authorList>
            <consortium name="The Broad Institute Genomics Platform"/>
            <consortium name="The Broad Institute Genome Sequencing Center for Infectious Disease"/>
            <person name="Wu L."/>
            <person name="Ma J."/>
        </authorList>
    </citation>
    <scope>NUCLEOTIDE SEQUENCE [LARGE SCALE GENOMIC DNA]</scope>
    <source>
        <strain evidence="2">JCM 32226</strain>
    </source>
</reference>
<evidence type="ECO:0000313" key="1">
    <source>
        <dbReference type="EMBL" id="GAA4493855.1"/>
    </source>
</evidence>
<evidence type="ECO:0000313" key="2">
    <source>
        <dbReference type="Proteomes" id="UP001501321"/>
    </source>
</evidence>
<comment type="caution">
    <text evidence="1">The sequence shown here is derived from an EMBL/GenBank/DDBJ whole genome shotgun (WGS) entry which is preliminary data.</text>
</comment>
<proteinExistence type="predicted"/>
<protein>
    <submittedName>
        <fullName evidence="1">Uncharacterized protein</fullName>
    </submittedName>
</protein>
<dbReference type="Proteomes" id="UP001501321">
    <property type="component" value="Unassembled WGS sequence"/>
</dbReference>
<sequence length="58" mass="6310">MLCLLCASLSLSAYGEDEKTQVLLKSEKISGVMKVCVYSGGAVETKKIKEKCKPTIKK</sequence>
<accession>A0ABP8PVQ1</accession>
<keyword evidence="2" id="KW-1185">Reference proteome</keyword>
<name>A0ABP8PVQ1_9GAMM</name>
<gene>
    <name evidence="1" type="ORF">GCM10023095_04710</name>
</gene>